<evidence type="ECO:0000256" key="1">
    <source>
        <dbReference type="ARBA" id="ARBA00022801"/>
    </source>
</evidence>
<protein>
    <submittedName>
        <fullName evidence="4">Purine nucleosidase</fullName>
        <ecNumber evidence="4">3.2.2.1</ecNumber>
    </submittedName>
</protein>
<dbReference type="PANTHER" id="PTHR12304">
    <property type="entry name" value="INOSINE-URIDINE PREFERRING NUCLEOSIDE HYDROLASE"/>
    <property type="match status" value="1"/>
</dbReference>
<dbReference type="InterPro" id="IPR036452">
    <property type="entry name" value="Ribo_hydro-like"/>
</dbReference>
<evidence type="ECO:0000256" key="2">
    <source>
        <dbReference type="ARBA" id="ARBA00023295"/>
    </source>
</evidence>
<reference evidence="4 5" key="1">
    <citation type="submission" date="2020-07" db="EMBL/GenBank/DDBJ databases">
        <title>Genomic Encyclopedia of Type Strains, Phase III (KMG-III): the genomes of soil and plant-associated and newly described type strains.</title>
        <authorList>
            <person name="Whitman W."/>
        </authorList>
    </citation>
    <scope>NUCLEOTIDE SEQUENCE [LARGE SCALE GENOMIC DNA]</scope>
    <source>
        <strain evidence="4 5">CECT 8576</strain>
    </source>
</reference>
<sequence length="336" mass="35892">MTEQEGTPQMATEEPLIVDCDTGIDDALALLYLLGDPAVDLRAVTSVFGNTDAVTAADNTLRVLELVGRQDVPVTIGARVNWRGTFHPAPFVHGEDGLANAGLPAPASAPREEPAPETIVRLARQHPGRLRLLALGPLTNLATALLLEPKLPELVEHVTVMGGAIHHPGNVTAAAEANIHNDPEAARIVLRAGWDITLVPLDVTMTELLTEEHHNRLERTGRAVPSFAASILGHYLDFYERDVFGARSAACHDPLAAAVAVGDIPCHRAPGLAVDVDTGDGPARGATIADTRGSYSDFPNREDTSARVVLRTERSFPQQLTERLCGFFDADSHHAA</sequence>
<comment type="caution">
    <text evidence="4">The sequence shown here is derived from an EMBL/GenBank/DDBJ whole genome shotgun (WGS) entry which is preliminary data.</text>
</comment>
<organism evidence="4 5">
    <name type="scientific">Actinopolyspora biskrensis</name>
    <dbReference type="NCBI Taxonomy" id="1470178"/>
    <lineage>
        <taxon>Bacteria</taxon>
        <taxon>Bacillati</taxon>
        <taxon>Actinomycetota</taxon>
        <taxon>Actinomycetes</taxon>
        <taxon>Actinopolysporales</taxon>
        <taxon>Actinopolysporaceae</taxon>
        <taxon>Actinopolyspora</taxon>
    </lineage>
</organism>
<accession>A0A852YXV1</accession>
<dbReference type="RefSeq" id="WP_218861978.1">
    <property type="nucleotide sequence ID" value="NZ_JACBYW010000001.1"/>
</dbReference>
<gene>
    <name evidence="4" type="ORF">FHR84_001099</name>
</gene>
<dbReference type="GO" id="GO:0005829">
    <property type="term" value="C:cytosol"/>
    <property type="evidence" value="ECO:0007669"/>
    <property type="project" value="TreeGrafter"/>
</dbReference>
<dbReference type="InterPro" id="IPR023186">
    <property type="entry name" value="IUNH"/>
</dbReference>
<keyword evidence="2 4" id="KW-0326">Glycosidase</keyword>
<proteinExistence type="predicted"/>
<dbReference type="SUPFAM" id="SSF53590">
    <property type="entry name" value="Nucleoside hydrolase"/>
    <property type="match status" value="1"/>
</dbReference>
<dbReference type="GO" id="GO:0006152">
    <property type="term" value="P:purine nucleoside catabolic process"/>
    <property type="evidence" value="ECO:0007669"/>
    <property type="project" value="TreeGrafter"/>
</dbReference>
<dbReference type="Proteomes" id="UP000548304">
    <property type="component" value="Unassembled WGS sequence"/>
</dbReference>
<name>A0A852YXV1_9ACTN</name>
<dbReference type="GO" id="GO:0008477">
    <property type="term" value="F:purine nucleosidase activity"/>
    <property type="evidence" value="ECO:0007669"/>
    <property type="project" value="UniProtKB-EC"/>
</dbReference>
<keyword evidence="1 4" id="KW-0378">Hydrolase</keyword>
<evidence type="ECO:0000313" key="4">
    <source>
        <dbReference type="EMBL" id="NYH77785.1"/>
    </source>
</evidence>
<keyword evidence="5" id="KW-1185">Reference proteome</keyword>
<dbReference type="EMBL" id="JACBYW010000001">
    <property type="protein sequence ID" value="NYH77785.1"/>
    <property type="molecule type" value="Genomic_DNA"/>
</dbReference>
<dbReference type="AlphaFoldDB" id="A0A852YXV1"/>
<evidence type="ECO:0000259" key="3">
    <source>
        <dbReference type="Pfam" id="PF01156"/>
    </source>
</evidence>
<dbReference type="PANTHER" id="PTHR12304:SF4">
    <property type="entry name" value="URIDINE NUCLEOSIDASE"/>
    <property type="match status" value="1"/>
</dbReference>
<dbReference type="InterPro" id="IPR001910">
    <property type="entry name" value="Inosine/uridine_hydrolase_dom"/>
</dbReference>
<evidence type="ECO:0000313" key="5">
    <source>
        <dbReference type="Proteomes" id="UP000548304"/>
    </source>
</evidence>
<dbReference type="Pfam" id="PF01156">
    <property type="entry name" value="IU_nuc_hydro"/>
    <property type="match status" value="1"/>
</dbReference>
<dbReference type="EC" id="3.2.2.1" evidence="4"/>
<feature type="domain" description="Inosine/uridine-preferring nucleoside hydrolase" evidence="3">
    <location>
        <begin position="16"/>
        <end position="310"/>
    </location>
</feature>
<dbReference type="Gene3D" id="3.90.245.10">
    <property type="entry name" value="Ribonucleoside hydrolase-like"/>
    <property type="match status" value="1"/>
</dbReference>